<sequence>MSREPRHSQSSFAANQEPQSSLSYPKQLFASDVASDPENMLMTSGLGITDSQWPTGHSIDEFPHEMDWEASPLTLQSSYSDIRAPVRLFNHTGINLHGSGPDYQIAATSESQWGVQSKGSYRSTVVEQQQQQVATQRLLSTTSVYFPELAESDGVCSRWLFQEANVGTPKLDIRLKVLVCPSAKGPIYSLDPFCCDVFRANSELERHIQERHFAPCAKSYPTLDFRNSRAHQILNGSIHNLAQTASQVSVLSEKQKAEIILQQPQGTIEAQWSHIYKNMPGGGAPIPSPYHEIDWVKSMGFFLQFLDDRGRQTLGPIYEKIPVESRTVFPSSEEMYQLAFRLWLPEAFKRYAHEGTNMFGLVLEQQNFAVGISLAAPAPPSTE</sequence>
<proteinExistence type="predicted"/>
<name>A0ABR0SU77_9HYPO</name>
<feature type="compositionally biased region" description="Polar residues" evidence="1">
    <location>
        <begin position="8"/>
        <end position="24"/>
    </location>
</feature>
<keyword evidence="3" id="KW-1185">Reference proteome</keyword>
<dbReference type="EMBL" id="JAVFKD010000004">
    <property type="protein sequence ID" value="KAK5995280.1"/>
    <property type="molecule type" value="Genomic_DNA"/>
</dbReference>
<dbReference type="Proteomes" id="UP001338125">
    <property type="component" value="Unassembled WGS sequence"/>
</dbReference>
<feature type="region of interest" description="Disordered" evidence="1">
    <location>
        <begin position="1"/>
        <end position="27"/>
    </location>
</feature>
<evidence type="ECO:0000256" key="1">
    <source>
        <dbReference type="SAM" id="MobiDB-lite"/>
    </source>
</evidence>
<reference evidence="2 3" key="1">
    <citation type="submission" date="2024-01" db="EMBL/GenBank/DDBJ databases">
        <title>Complete genome of Cladobotryum mycophilum ATHUM6906.</title>
        <authorList>
            <person name="Christinaki A.C."/>
            <person name="Myridakis A.I."/>
            <person name="Kouvelis V.N."/>
        </authorList>
    </citation>
    <scope>NUCLEOTIDE SEQUENCE [LARGE SCALE GENOMIC DNA]</scope>
    <source>
        <strain evidence="2 3">ATHUM6906</strain>
    </source>
</reference>
<protein>
    <recommendedName>
        <fullName evidence="4">C2H2-type domain-containing protein</fullName>
    </recommendedName>
</protein>
<accession>A0ABR0SU77</accession>
<evidence type="ECO:0000313" key="2">
    <source>
        <dbReference type="EMBL" id="KAK5995280.1"/>
    </source>
</evidence>
<evidence type="ECO:0008006" key="4">
    <source>
        <dbReference type="Google" id="ProtNLM"/>
    </source>
</evidence>
<organism evidence="2 3">
    <name type="scientific">Cladobotryum mycophilum</name>
    <dbReference type="NCBI Taxonomy" id="491253"/>
    <lineage>
        <taxon>Eukaryota</taxon>
        <taxon>Fungi</taxon>
        <taxon>Dikarya</taxon>
        <taxon>Ascomycota</taxon>
        <taxon>Pezizomycotina</taxon>
        <taxon>Sordariomycetes</taxon>
        <taxon>Hypocreomycetidae</taxon>
        <taxon>Hypocreales</taxon>
        <taxon>Hypocreaceae</taxon>
        <taxon>Cladobotryum</taxon>
    </lineage>
</organism>
<comment type="caution">
    <text evidence="2">The sequence shown here is derived from an EMBL/GenBank/DDBJ whole genome shotgun (WGS) entry which is preliminary data.</text>
</comment>
<evidence type="ECO:0000313" key="3">
    <source>
        <dbReference type="Proteomes" id="UP001338125"/>
    </source>
</evidence>
<gene>
    <name evidence="2" type="ORF">PT974_03680</name>
</gene>